<protein>
    <submittedName>
        <fullName evidence="2">Uncharacterized protein</fullName>
    </submittedName>
</protein>
<feature type="region of interest" description="Disordered" evidence="1">
    <location>
        <begin position="1"/>
        <end position="23"/>
    </location>
</feature>
<name>A0A0A9G8Z7_ARUDO</name>
<feature type="compositionally biased region" description="Polar residues" evidence="1">
    <location>
        <begin position="1"/>
        <end position="14"/>
    </location>
</feature>
<evidence type="ECO:0000256" key="1">
    <source>
        <dbReference type="SAM" id="MobiDB-lite"/>
    </source>
</evidence>
<accession>A0A0A9G8Z7</accession>
<reference evidence="2" key="2">
    <citation type="journal article" date="2015" name="Data Brief">
        <title>Shoot transcriptome of the giant reed, Arundo donax.</title>
        <authorList>
            <person name="Barrero R.A."/>
            <person name="Guerrero F.D."/>
            <person name="Moolhuijzen P."/>
            <person name="Goolsby J.A."/>
            <person name="Tidwell J."/>
            <person name="Bellgard S.E."/>
            <person name="Bellgard M.I."/>
        </authorList>
    </citation>
    <scope>NUCLEOTIDE SEQUENCE</scope>
    <source>
        <tissue evidence="2">Shoot tissue taken approximately 20 cm above the soil surface</tissue>
    </source>
</reference>
<dbReference type="EMBL" id="GBRH01180773">
    <property type="protein sequence ID" value="JAE17123.1"/>
    <property type="molecule type" value="Transcribed_RNA"/>
</dbReference>
<organism evidence="2">
    <name type="scientific">Arundo donax</name>
    <name type="common">Giant reed</name>
    <name type="synonym">Donax arundinaceus</name>
    <dbReference type="NCBI Taxonomy" id="35708"/>
    <lineage>
        <taxon>Eukaryota</taxon>
        <taxon>Viridiplantae</taxon>
        <taxon>Streptophyta</taxon>
        <taxon>Embryophyta</taxon>
        <taxon>Tracheophyta</taxon>
        <taxon>Spermatophyta</taxon>
        <taxon>Magnoliopsida</taxon>
        <taxon>Liliopsida</taxon>
        <taxon>Poales</taxon>
        <taxon>Poaceae</taxon>
        <taxon>PACMAD clade</taxon>
        <taxon>Arundinoideae</taxon>
        <taxon>Arundineae</taxon>
        <taxon>Arundo</taxon>
    </lineage>
</organism>
<proteinExistence type="predicted"/>
<reference evidence="2" key="1">
    <citation type="submission" date="2014-09" db="EMBL/GenBank/DDBJ databases">
        <authorList>
            <person name="Magalhaes I.L.F."/>
            <person name="Oliveira U."/>
            <person name="Santos F.R."/>
            <person name="Vidigal T.H.D.A."/>
            <person name="Brescovit A.D."/>
            <person name="Santos A.J."/>
        </authorList>
    </citation>
    <scope>NUCLEOTIDE SEQUENCE</scope>
    <source>
        <tissue evidence="2">Shoot tissue taken approximately 20 cm above the soil surface</tissue>
    </source>
</reference>
<dbReference type="AlphaFoldDB" id="A0A0A9G8Z7"/>
<sequence length="23" mass="2715">MSNIEPHNYQSTAQVKRMSVHKE</sequence>
<evidence type="ECO:0000313" key="2">
    <source>
        <dbReference type="EMBL" id="JAE17123.1"/>
    </source>
</evidence>